<dbReference type="PANTHER" id="PTHR13002:SF1">
    <property type="entry name" value="COMPLEX I ASSEMBLY FACTOR TIMMDC1, MITOCHONDRIAL"/>
    <property type="match status" value="1"/>
</dbReference>
<feature type="compositionally biased region" description="Polar residues" evidence="8">
    <location>
        <begin position="264"/>
        <end position="274"/>
    </location>
</feature>
<evidence type="ECO:0000256" key="5">
    <source>
        <dbReference type="ARBA" id="ARBA00023136"/>
    </source>
</evidence>
<keyword evidence="11" id="KW-1185">Reference proteome</keyword>
<proteinExistence type="inferred from homology"/>
<evidence type="ECO:0000256" key="7">
    <source>
        <dbReference type="ARBA" id="ARBA00041344"/>
    </source>
</evidence>
<evidence type="ECO:0000256" key="4">
    <source>
        <dbReference type="ARBA" id="ARBA00022989"/>
    </source>
</evidence>
<dbReference type="VEuPathDB" id="VectorBase:PPAI002363"/>
<comment type="subcellular location">
    <subcellularLocation>
        <location evidence="1">Membrane</location>
        <topology evidence="1">Multi-pass membrane protein</topology>
    </subcellularLocation>
</comment>
<reference evidence="10" key="1">
    <citation type="submission" date="2022-08" db="UniProtKB">
        <authorList>
            <consortium name="EnsemblMetazoa"/>
        </authorList>
    </citation>
    <scope>IDENTIFICATION</scope>
    <source>
        <strain evidence="10">Israel</strain>
    </source>
</reference>
<evidence type="ECO:0000313" key="11">
    <source>
        <dbReference type="Proteomes" id="UP000092462"/>
    </source>
</evidence>
<dbReference type="EnsemblMetazoa" id="PPAI002363-RA">
    <property type="protein sequence ID" value="PPAI002363-PA"/>
    <property type="gene ID" value="PPAI002363"/>
</dbReference>
<sequence length="274" mass="30430">MLRKLVKHAPVVAFIPMVFDKPDEVSKDTKTAKDFLTRQVDDETGMDRLKKMFTMNSEDGVSSELTSIQQAGFMGIFVGACYGGFLHSRKAYLDFMERNLATSFSSHLDAKKKLQHAVTMSFAKGAFRWGWRLGLFTSTYVGFITMVSVYRGKSSIYEYILAGTAAGAMYKMNLGLRGMVAGGAVGCALGTVGGLLSVTLLRATGMSMEEVRYWQYKWKVDRQTMIQANLPSSANAEKDPILEAHEERFGKGIHTLTQLDEKPTTQAPTQKNEK</sequence>
<organism evidence="10 11">
    <name type="scientific">Phlebotomus papatasi</name>
    <name type="common">Sandfly</name>
    <dbReference type="NCBI Taxonomy" id="29031"/>
    <lineage>
        <taxon>Eukaryota</taxon>
        <taxon>Metazoa</taxon>
        <taxon>Ecdysozoa</taxon>
        <taxon>Arthropoda</taxon>
        <taxon>Hexapoda</taxon>
        <taxon>Insecta</taxon>
        <taxon>Pterygota</taxon>
        <taxon>Neoptera</taxon>
        <taxon>Endopterygota</taxon>
        <taxon>Diptera</taxon>
        <taxon>Nematocera</taxon>
        <taxon>Psychodoidea</taxon>
        <taxon>Psychodidae</taxon>
        <taxon>Phlebotomus</taxon>
        <taxon>Phlebotomus</taxon>
    </lineage>
</organism>
<evidence type="ECO:0000256" key="6">
    <source>
        <dbReference type="ARBA" id="ARBA00040778"/>
    </source>
</evidence>
<evidence type="ECO:0000256" key="3">
    <source>
        <dbReference type="ARBA" id="ARBA00022692"/>
    </source>
</evidence>
<dbReference type="Pfam" id="PF02466">
    <property type="entry name" value="Tim17"/>
    <property type="match status" value="1"/>
</dbReference>
<dbReference type="EMBL" id="AJVK01024552">
    <property type="status" value="NOT_ANNOTATED_CDS"/>
    <property type="molecule type" value="Genomic_DNA"/>
</dbReference>
<dbReference type="Proteomes" id="UP000092462">
    <property type="component" value="Unassembled WGS sequence"/>
</dbReference>
<comment type="similarity">
    <text evidence="2">Belongs to the Tim17/Tim22/Tim23 family.</text>
</comment>
<evidence type="ECO:0000256" key="1">
    <source>
        <dbReference type="ARBA" id="ARBA00004141"/>
    </source>
</evidence>
<keyword evidence="3 9" id="KW-0812">Transmembrane</keyword>
<feature type="transmembrane region" description="Helical" evidence="9">
    <location>
        <begin position="129"/>
        <end position="150"/>
    </location>
</feature>
<evidence type="ECO:0000256" key="8">
    <source>
        <dbReference type="SAM" id="MobiDB-lite"/>
    </source>
</evidence>
<dbReference type="PANTHER" id="PTHR13002">
    <property type="entry name" value="C3ORF1 PROTEIN-RELATED"/>
    <property type="match status" value="1"/>
</dbReference>
<dbReference type="GO" id="GO:0032981">
    <property type="term" value="P:mitochondrial respiratory chain complex I assembly"/>
    <property type="evidence" value="ECO:0007669"/>
    <property type="project" value="InterPro"/>
</dbReference>
<name>A0A1B0GMI0_PHLPP</name>
<evidence type="ECO:0000256" key="2">
    <source>
        <dbReference type="ARBA" id="ARBA00008444"/>
    </source>
</evidence>
<evidence type="ECO:0000313" key="10">
    <source>
        <dbReference type="EnsemblMetazoa" id="PPAI002363-PA"/>
    </source>
</evidence>
<dbReference type="GO" id="GO:0005739">
    <property type="term" value="C:mitochondrion"/>
    <property type="evidence" value="ECO:0007669"/>
    <property type="project" value="TreeGrafter"/>
</dbReference>
<dbReference type="InterPro" id="IPR055299">
    <property type="entry name" value="TIMMDC1"/>
</dbReference>
<evidence type="ECO:0000256" key="9">
    <source>
        <dbReference type="SAM" id="Phobius"/>
    </source>
</evidence>
<protein>
    <recommendedName>
        <fullName evidence="6">Complex I assembly factor TIMMDC1, mitochondrial</fullName>
    </recommendedName>
    <alternativeName>
        <fullName evidence="7">Translocase of inner mitochondrial membrane domain-containing protein 1</fullName>
    </alternativeName>
</protein>
<keyword evidence="4 9" id="KW-1133">Transmembrane helix</keyword>
<dbReference type="GO" id="GO:0016020">
    <property type="term" value="C:membrane"/>
    <property type="evidence" value="ECO:0007669"/>
    <property type="project" value="UniProtKB-SubCell"/>
</dbReference>
<keyword evidence="5 9" id="KW-0472">Membrane</keyword>
<accession>A0A1B0GMI0</accession>
<dbReference type="VEuPathDB" id="VectorBase:PPAPM1_001138"/>
<feature type="region of interest" description="Disordered" evidence="8">
    <location>
        <begin position="253"/>
        <end position="274"/>
    </location>
</feature>
<dbReference type="AlphaFoldDB" id="A0A1B0GMI0"/>
<feature type="transmembrane region" description="Helical" evidence="9">
    <location>
        <begin position="179"/>
        <end position="201"/>
    </location>
</feature>